<evidence type="ECO:0000259" key="2">
    <source>
        <dbReference type="Pfam" id="PF18970"/>
    </source>
</evidence>
<organism evidence="3 4">
    <name type="scientific">Actinotalea ferrariae CF5-4</name>
    <dbReference type="NCBI Taxonomy" id="948458"/>
    <lineage>
        <taxon>Bacteria</taxon>
        <taxon>Bacillati</taxon>
        <taxon>Actinomycetota</taxon>
        <taxon>Actinomycetes</taxon>
        <taxon>Micrococcales</taxon>
        <taxon>Cellulomonadaceae</taxon>
        <taxon>Actinotalea</taxon>
    </lineage>
</organism>
<feature type="region of interest" description="Disordered" evidence="1">
    <location>
        <begin position="77"/>
        <end position="112"/>
    </location>
</feature>
<evidence type="ECO:0000313" key="3">
    <source>
        <dbReference type="EMBL" id="EYR63231.1"/>
    </source>
</evidence>
<dbReference type="Proteomes" id="UP000019753">
    <property type="component" value="Unassembled WGS sequence"/>
</dbReference>
<reference evidence="3 4" key="1">
    <citation type="submission" date="2014-01" db="EMBL/GenBank/DDBJ databases">
        <title>Actinotalea ferrariae CF5-4.</title>
        <authorList>
            <person name="Chen F."/>
            <person name="Li Y."/>
            <person name="Wang G."/>
        </authorList>
    </citation>
    <scope>NUCLEOTIDE SEQUENCE [LARGE SCALE GENOMIC DNA]</scope>
    <source>
        <strain evidence="3 4">CF5-4</strain>
    </source>
</reference>
<comment type="caution">
    <text evidence="3">The sequence shown here is derived from an EMBL/GenBank/DDBJ whole genome shotgun (WGS) entry which is preliminary data.</text>
</comment>
<feature type="domain" description="DUF5709" evidence="2">
    <location>
        <begin position="87"/>
        <end position="134"/>
    </location>
</feature>
<protein>
    <recommendedName>
        <fullName evidence="2">DUF5709 domain-containing protein</fullName>
    </recommendedName>
</protein>
<accession>A0A021VQ03</accession>
<dbReference type="InterPro" id="IPR043763">
    <property type="entry name" value="DUF5709"/>
</dbReference>
<evidence type="ECO:0000313" key="4">
    <source>
        <dbReference type="Proteomes" id="UP000019753"/>
    </source>
</evidence>
<dbReference type="AlphaFoldDB" id="A0A021VQ03"/>
<feature type="compositionally biased region" description="Basic and acidic residues" evidence="1">
    <location>
        <begin position="87"/>
        <end position="97"/>
    </location>
</feature>
<proteinExistence type="predicted"/>
<evidence type="ECO:0000256" key="1">
    <source>
        <dbReference type="SAM" id="MobiDB-lite"/>
    </source>
</evidence>
<dbReference type="Pfam" id="PF18970">
    <property type="entry name" value="DUF5709"/>
    <property type="match status" value="1"/>
</dbReference>
<name>A0A021VQ03_9CELL</name>
<dbReference type="EMBL" id="AXCW01000112">
    <property type="protein sequence ID" value="EYR63231.1"/>
    <property type="molecule type" value="Genomic_DNA"/>
</dbReference>
<gene>
    <name evidence="3" type="ORF">N866_01975</name>
</gene>
<dbReference type="OrthoDB" id="3212066at2"/>
<sequence length="138" mass="14391">MGDTPATSADPEGVAEGDTDQLQQEDTLLDRGVDSVLDEGYSPPDRPPGNRLETHLDQLLGERLDDKLAQEEPEVWDVEDAPAAGAREADRAGRLAVEESGPTGEAAVGTTARDVGISGGAATAEEAAMHVVEDDEAL</sequence>
<feature type="region of interest" description="Disordered" evidence="1">
    <location>
        <begin position="1"/>
        <end position="53"/>
    </location>
</feature>
<keyword evidence="4" id="KW-1185">Reference proteome</keyword>